<dbReference type="GO" id="GO:0005813">
    <property type="term" value="C:centrosome"/>
    <property type="evidence" value="ECO:0007669"/>
    <property type="project" value="UniProtKB-SubCell"/>
</dbReference>
<dbReference type="GO" id="GO:0005096">
    <property type="term" value="F:GTPase activator activity"/>
    <property type="evidence" value="ECO:0007669"/>
    <property type="project" value="UniProtKB-KW"/>
</dbReference>
<dbReference type="InterPro" id="IPR044886">
    <property type="entry name" value="FLCN_DENN_C_sf"/>
</dbReference>
<keyword evidence="9" id="KW-0343">GTPase activation</keyword>
<name>A0A8S1CZD5_9INSE</name>
<accession>A0A8S1CZD5</accession>
<reference evidence="17 18" key="1">
    <citation type="submission" date="2020-04" db="EMBL/GenBank/DDBJ databases">
        <authorList>
            <person name="Alioto T."/>
            <person name="Alioto T."/>
            <person name="Gomez Garrido J."/>
        </authorList>
    </citation>
    <scope>NUCLEOTIDE SEQUENCE [LARGE SCALE GENOMIC DNA]</scope>
</reference>
<dbReference type="InterPro" id="IPR032035">
    <property type="entry name" value="Folliculin_DENN"/>
</dbReference>
<evidence type="ECO:0000256" key="10">
    <source>
        <dbReference type="ARBA" id="ARBA00022490"/>
    </source>
</evidence>
<keyword evidence="10" id="KW-0963">Cytoplasm</keyword>
<comment type="similarity">
    <text evidence="7">Belongs to the folliculin family.</text>
</comment>
<evidence type="ECO:0000256" key="1">
    <source>
        <dbReference type="ARBA" id="ARBA00004123"/>
    </source>
</evidence>
<evidence type="ECO:0000256" key="6">
    <source>
        <dbReference type="ARBA" id="ARBA00004656"/>
    </source>
</evidence>
<evidence type="ECO:0000256" key="13">
    <source>
        <dbReference type="ARBA" id="ARBA00023228"/>
    </source>
</evidence>
<dbReference type="GO" id="GO:0000122">
    <property type="term" value="P:negative regulation of transcription by RNA polymerase II"/>
    <property type="evidence" value="ECO:0007669"/>
    <property type="project" value="TreeGrafter"/>
</dbReference>
<dbReference type="OrthoDB" id="5599713at2759"/>
<evidence type="ECO:0000256" key="8">
    <source>
        <dbReference type="ARBA" id="ARBA00021824"/>
    </source>
</evidence>
<evidence type="ECO:0000256" key="11">
    <source>
        <dbReference type="ARBA" id="ARBA00023136"/>
    </source>
</evidence>
<dbReference type="Pfam" id="PF11704">
    <property type="entry name" value="Folliculin"/>
    <property type="match status" value="1"/>
</dbReference>
<dbReference type="GO" id="GO:0005634">
    <property type="term" value="C:nucleus"/>
    <property type="evidence" value="ECO:0007669"/>
    <property type="project" value="UniProtKB-SubCell"/>
</dbReference>
<evidence type="ECO:0000256" key="9">
    <source>
        <dbReference type="ARBA" id="ARBA00022468"/>
    </source>
</evidence>
<evidence type="ECO:0000256" key="15">
    <source>
        <dbReference type="ARBA" id="ARBA00023273"/>
    </source>
</evidence>
<feature type="domain" description="UDENN FLCN/SMCR8-type" evidence="16">
    <location>
        <begin position="85"/>
        <end position="541"/>
    </location>
</feature>
<dbReference type="PROSITE" id="PS51834">
    <property type="entry name" value="DENN_FLCN_SMCR8"/>
    <property type="match status" value="1"/>
</dbReference>
<dbReference type="InterPro" id="IPR037520">
    <property type="entry name" value="Folliculin/SMCR8_longin"/>
</dbReference>
<keyword evidence="15" id="KW-0966">Cell projection</keyword>
<proteinExistence type="inferred from homology"/>
<organism evidence="17 18">
    <name type="scientific">Cloeon dipterum</name>
    <dbReference type="NCBI Taxonomy" id="197152"/>
    <lineage>
        <taxon>Eukaryota</taxon>
        <taxon>Metazoa</taxon>
        <taxon>Ecdysozoa</taxon>
        <taxon>Arthropoda</taxon>
        <taxon>Hexapoda</taxon>
        <taxon>Insecta</taxon>
        <taxon>Pterygota</taxon>
        <taxon>Palaeoptera</taxon>
        <taxon>Ephemeroptera</taxon>
        <taxon>Pisciforma</taxon>
        <taxon>Baetidae</taxon>
        <taxon>Cloeon</taxon>
    </lineage>
</organism>
<evidence type="ECO:0000256" key="4">
    <source>
        <dbReference type="ARBA" id="ARBA00004300"/>
    </source>
</evidence>
<dbReference type="GO" id="GO:0005829">
    <property type="term" value="C:cytosol"/>
    <property type="evidence" value="ECO:0007669"/>
    <property type="project" value="UniProtKB-SubCell"/>
</dbReference>
<dbReference type="Gene3D" id="3.40.50.12430">
    <property type="match status" value="1"/>
</dbReference>
<keyword evidence="18" id="KW-1185">Reference proteome</keyword>
<evidence type="ECO:0000256" key="12">
    <source>
        <dbReference type="ARBA" id="ARBA00023212"/>
    </source>
</evidence>
<dbReference type="GO" id="GO:0005765">
    <property type="term" value="C:lysosomal membrane"/>
    <property type="evidence" value="ECO:0007669"/>
    <property type="project" value="UniProtKB-SubCell"/>
</dbReference>
<comment type="subcellular location">
    <subcellularLocation>
        <location evidence="2">Cell projection</location>
        <location evidence="2">Cilium</location>
    </subcellularLocation>
    <subcellularLocation>
        <location evidence="4">Cytoplasm</location>
        <location evidence="4">Cytoskeleton</location>
        <location evidence="4">Microtubule organizing center</location>
        <location evidence="4">Centrosome</location>
    </subcellularLocation>
    <subcellularLocation>
        <location evidence="3">Cytoplasm</location>
        <location evidence="3">Cytoskeleton</location>
        <location evidence="3">Spindle</location>
    </subcellularLocation>
    <subcellularLocation>
        <location evidence="5">Cytoplasm</location>
        <location evidence="5">Cytosol</location>
    </subcellularLocation>
    <subcellularLocation>
        <location evidence="6">Lysosome membrane</location>
    </subcellularLocation>
    <subcellularLocation>
        <location evidence="1">Nucleus</location>
    </subcellularLocation>
</comment>
<comment type="caution">
    <text evidence="17">The sequence shown here is derived from an EMBL/GenBank/DDBJ whole genome shotgun (WGS) entry which is preliminary data.</text>
</comment>
<evidence type="ECO:0000256" key="7">
    <source>
        <dbReference type="ARBA" id="ARBA00009987"/>
    </source>
</evidence>
<keyword evidence="14" id="KW-0539">Nucleus</keyword>
<protein>
    <recommendedName>
        <fullName evidence="8">Folliculin</fullName>
    </recommendedName>
</protein>
<dbReference type="Proteomes" id="UP000494165">
    <property type="component" value="Unassembled WGS sequence"/>
</dbReference>
<dbReference type="InterPro" id="IPR021713">
    <property type="entry name" value="Folliculin"/>
</dbReference>
<dbReference type="AlphaFoldDB" id="A0A8S1CZD5"/>
<evidence type="ECO:0000313" key="17">
    <source>
        <dbReference type="EMBL" id="CAB3373453.1"/>
    </source>
</evidence>
<dbReference type="InterPro" id="IPR037521">
    <property type="entry name" value="FLCN/SMCR8_DENN"/>
</dbReference>
<evidence type="ECO:0000256" key="2">
    <source>
        <dbReference type="ARBA" id="ARBA00004138"/>
    </source>
</evidence>
<evidence type="ECO:0000256" key="3">
    <source>
        <dbReference type="ARBA" id="ARBA00004186"/>
    </source>
</evidence>
<evidence type="ECO:0000256" key="5">
    <source>
        <dbReference type="ARBA" id="ARBA00004514"/>
    </source>
</evidence>
<dbReference type="Pfam" id="PF16692">
    <property type="entry name" value="Folliculin_C"/>
    <property type="match status" value="1"/>
</dbReference>
<dbReference type="GO" id="GO:0005819">
    <property type="term" value="C:spindle"/>
    <property type="evidence" value="ECO:0007669"/>
    <property type="project" value="UniProtKB-SubCell"/>
</dbReference>
<evidence type="ECO:0000313" key="18">
    <source>
        <dbReference type="Proteomes" id="UP000494165"/>
    </source>
</evidence>
<evidence type="ECO:0000259" key="16">
    <source>
        <dbReference type="PROSITE" id="PS51834"/>
    </source>
</evidence>
<dbReference type="Gene3D" id="1.10.10.1730">
    <property type="entry name" value="Folliculin"/>
    <property type="match status" value="1"/>
</dbReference>
<dbReference type="GO" id="GO:0005929">
    <property type="term" value="C:cilium"/>
    <property type="evidence" value="ECO:0007669"/>
    <property type="project" value="UniProtKB-SubCell"/>
</dbReference>
<keyword evidence="12" id="KW-0206">Cytoskeleton</keyword>
<gene>
    <name evidence="17" type="ORF">CLODIP_2_CD15616</name>
</gene>
<dbReference type="PANTHER" id="PTHR31441:SF2">
    <property type="entry name" value="FOLLICULIN"/>
    <property type="match status" value="1"/>
</dbReference>
<dbReference type="PANTHER" id="PTHR31441">
    <property type="entry name" value="FOLLICULIN FAMILY MEMBER"/>
    <property type="match status" value="1"/>
</dbReference>
<evidence type="ECO:0000256" key="14">
    <source>
        <dbReference type="ARBA" id="ARBA00023242"/>
    </source>
</evidence>
<dbReference type="GO" id="GO:1904263">
    <property type="term" value="P:positive regulation of TORC1 signaling"/>
    <property type="evidence" value="ECO:0007669"/>
    <property type="project" value="TreeGrafter"/>
</dbReference>
<dbReference type="EMBL" id="CADEPI010000085">
    <property type="protein sequence ID" value="CAB3373453.1"/>
    <property type="molecule type" value="Genomic_DNA"/>
</dbReference>
<keyword evidence="13" id="KW-0458">Lysosome</keyword>
<sequence length="541" mass="59992">MLSSIQRIRDRRNEVLEMNAVITINHFCEVHGPKVLFCTQTFHSSAPFDPETLQQGENAKVRKFYGNLELLRASPGVVPSCEACRSLDAKISGYLSSDHENRTSYLSGQNSIVPGVCSLANQACLRSLSCETSKVSKDEPEKPIFFGDCDRGHVLSMAFSVKDAQGRGFQRNFSICVLAVDALMLLQSWPFLVKHLQTIITELQNLAWKVHEKEQEACPQRAMRLNAGSKLEETKCSNKTARSLTELTGEPQVFYHLHCWFVWLLKAGASRLQEKLILPPFLRDVGHFGAGVETEEGFVLVPTSASITVNSDSAEHRGVQELEASGSSTYPMIGPTIPGGISELYLLMGRNQFLLAANFLLVGHQLIIQCDWPSLAHAVIQCFKCIVTRALFQPEFWSSTYFSPSSCTLLGVSSSVRLPSPLPSSAVLIEIIKGDQNVKSNGQSLKFSVKAPKPPARWPTLLTKMDKALQNDFLTPTALHCHFVALKEEWLNISRTVMKMLQTGKSASDLTPLMTTFGAQAQDWQLIRHWGVIHSVNSLSN</sequence>
<keyword evidence="11" id="KW-0472">Membrane</keyword>